<dbReference type="RefSeq" id="WP_188641618.1">
    <property type="nucleotide sequence ID" value="NZ_BMID01000001.1"/>
</dbReference>
<evidence type="ECO:0000256" key="1">
    <source>
        <dbReference type="SAM" id="SignalP"/>
    </source>
</evidence>
<proteinExistence type="predicted"/>
<comment type="caution">
    <text evidence="2">The sequence shown here is derived from an EMBL/GenBank/DDBJ whole genome shotgun (WGS) entry which is preliminary data.</text>
</comment>
<evidence type="ECO:0000313" key="3">
    <source>
        <dbReference type="Proteomes" id="UP000603317"/>
    </source>
</evidence>
<accession>A0ABQ1F8Y9</accession>
<dbReference type="Proteomes" id="UP000603317">
    <property type="component" value="Unassembled WGS sequence"/>
</dbReference>
<dbReference type="EMBL" id="BMID01000001">
    <property type="protein sequence ID" value="GGA02872.1"/>
    <property type="molecule type" value="Genomic_DNA"/>
</dbReference>
<gene>
    <name evidence="2" type="ORF">GCM10010923_09610</name>
</gene>
<keyword evidence="1" id="KW-0732">Signal</keyword>
<keyword evidence="3" id="KW-1185">Reference proteome</keyword>
<protein>
    <submittedName>
        <fullName evidence="2">Uncharacterized protein</fullName>
    </submittedName>
</protein>
<organism evidence="2 3">
    <name type="scientific">Blastomonas marina</name>
    <dbReference type="NCBI Taxonomy" id="1867408"/>
    <lineage>
        <taxon>Bacteria</taxon>
        <taxon>Pseudomonadati</taxon>
        <taxon>Pseudomonadota</taxon>
        <taxon>Alphaproteobacteria</taxon>
        <taxon>Sphingomonadales</taxon>
        <taxon>Sphingomonadaceae</taxon>
        <taxon>Blastomonas</taxon>
    </lineage>
</organism>
<reference evidence="3" key="1">
    <citation type="journal article" date="2019" name="Int. J. Syst. Evol. Microbiol.">
        <title>The Global Catalogue of Microorganisms (GCM) 10K type strain sequencing project: providing services to taxonomists for standard genome sequencing and annotation.</title>
        <authorList>
            <consortium name="The Broad Institute Genomics Platform"/>
            <consortium name="The Broad Institute Genome Sequencing Center for Infectious Disease"/>
            <person name="Wu L."/>
            <person name="Ma J."/>
        </authorList>
    </citation>
    <scope>NUCLEOTIDE SEQUENCE [LARGE SCALE GENOMIC DNA]</scope>
    <source>
        <strain evidence="3">CGMCC 1.15297</strain>
    </source>
</reference>
<name>A0ABQ1F8Y9_9SPHN</name>
<sequence>MKTNAMLATLAAATCLASTPLMAQEIEIEEDVSVDRRVVVIETDDAENGKKVEHKVRVVRRGADGAEVARELDEMEKVEVRIVKMGEGADLSEAELRALTEERLADREMIVFSGREMECERQATGEVRLKVCSSEGRASVLKALREARGTLATETSLGDDAKARALAALDRRIVELETATED</sequence>
<evidence type="ECO:0000313" key="2">
    <source>
        <dbReference type="EMBL" id="GGA02872.1"/>
    </source>
</evidence>
<feature type="signal peptide" evidence="1">
    <location>
        <begin position="1"/>
        <end position="23"/>
    </location>
</feature>
<feature type="chain" id="PRO_5046655070" evidence="1">
    <location>
        <begin position="24"/>
        <end position="182"/>
    </location>
</feature>